<evidence type="ECO:0000256" key="7">
    <source>
        <dbReference type="ARBA" id="ARBA00022723"/>
    </source>
</evidence>
<evidence type="ECO:0000256" key="2">
    <source>
        <dbReference type="ARBA" id="ARBA00001966"/>
    </source>
</evidence>
<comment type="cofactor">
    <cofactor evidence="14">
        <name>iron-sulfur cluster</name>
        <dbReference type="ChEBI" id="CHEBI:30408"/>
    </cofactor>
</comment>
<keyword evidence="10 14" id="KW-0408">Iron</keyword>
<evidence type="ECO:0000256" key="11">
    <source>
        <dbReference type="ARBA" id="ARBA00023014"/>
    </source>
</evidence>
<dbReference type="EMBL" id="CP000077">
    <property type="protein sequence ID" value="AAY81311.1"/>
    <property type="molecule type" value="Genomic_DNA"/>
</dbReference>
<evidence type="ECO:0000256" key="3">
    <source>
        <dbReference type="ARBA" id="ARBA00009189"/>
    </source>
</evidence>
<keyword evidence="6 14" id="KW-0540">Nuclease</keyword>
<dbReference type="GO" id="GO:0051607">
    <property type="term" value="P:defense response to virus"/>
    <property type="evidence" value="ECO:0007669"/>
    <property type="project" value="UniProtKB-KW"/>
</dbReference>
<dbReference type="GeneID" id="24892349"/>
<protein>
    <recommendedName>
        <fullName evidence="5 14">CRISPR-associated exonuclease Cas4</fullName>
        <ecNumber evidence="4 14">3.1.12.1</ecNumber>
    </recommendedName>
</protein>
<keyword evidence="7 14" id="KW-0479">Metal-binding</keyword>
<evidence type="ECO:0000259" key="15">
    <source>
        <dbReference type="Pfam" id="PF01930"/>
    </source>
</evidence>
<dbReference type="Pfam" id="PF01930">
    <property type="entry name" value="Cas_Cas4"/>
    <property type="match status" value="1"/>
</dbReference>
<feature type="domain" description="DUF83" evidence="15">
    <location>
        <begin position="15"/>
        <end position="121"/>
    </location>
</feature>
<evidence type="ECO:0000256" key="5">
    <source>
        <dbReference type="ARBA" id="ARBA00020049"/>
    </source>
</evidence>
<keyword evidence="17" id="KW-1185">Reference proteome</keyword>
<comment type="cofactor">
    <cofactor evidence="2">
        <name>[4Fe-4S] cluster</name>
        <dbReference type="ChEBI" id="CHEBI:49883"/>
    </cofactor>
</comment>
<dbReference type="PANTHER" id="PTHR36531:SF6">
    <property type="entry name" value="DNA REPLICATION ATP-DEPENDENT HELICASE_NUCLEASE DNA2"/>
    <property type="match status" value="1"/>
</dbReference>
<evidence type="ECO:0000313" key="16">
    <source>
        <dbReference type="EMBL" id="AAY81311.1"/>
    </source>
</evidence>
<dbReference type="InterPro" id="IPR013343">
    <property type="entry name" value="CRISPR-assoc_prot_Cas4"/>
</dbReference>
<dbReference type="Gene3D" id="3.90.320.10">
    <property type="match status" value="1"/>
</dbReference>
<keyword evidence="8 14" id="KW-0378">Hydrolase</keyword>
<evidence type="ECO:0000256" key="1">
    <source>
        <dbReference type="ARBA" id="ARBA00001936"/>
    </source>
</evidence>
<dbReference type="RefSeq" id="WP_011278813.1">
    <property type="nucleotide sequence ID" value="NC_007181.1"/>
</dbReference>
<evidence type="ECO:0000256" key="12">
    <source>
        <dbReference type="ARBA" id="ARBA00023118"/>
    </source>
</evidence>
<name>Q4J7C8_SULAC</name>
<dbReference type="HOGENOM" id="CLU_125304_0_0_2"/>
<dbReference type="Proteomes" id="UP000001018">
    <property type="component" value="Chromosome"/>
</dbReference>
<accession>Q4J7C8</accession>
<comment type="cofactor">
    <cofactor evidence="1">
        <name>Mn(2+)</name>
        <dbReference type="ChEBI" id="CHEBI:29035"/>
    </cofactor>
</comment>
<dbReference type="GO" id="GO:0051536">
    <property type="term" value="F:iron-sulfur cluster binding"/>
    <property type="evidence" value="ECO:0007669"/>
    <property type="project" value="UniProtKB-KW"/>
</dbReference>
<keyword evidence="12 14" id="KW-0051">Antiviral defense</keyword>
<keyword evidence="11 14" id="KW-0411">Iron-sulfur</keyword>
<evidence type="ECO:0000313" key="17">
    <source>
        <dbReference type="Proteomes" id="UP000001018"/>
    </source>
</evidence>
<dbReference type="InterPro" id="IPR011604">
    <property type="entry name" value="PDDEXK-like_dom_sf"/>
</dbReference>
<dbReference type="KEGG" id="sai:Saci_2012"/>
<organism evidence="16 17">
    <name type="scientific">Sulfolobus acidocaldarius (strain ATCC 33909 / DSM 639 / JCM 8929 / NBRC 15157 / NCIMB 11770)</name>
    <dbReference type="NCBI Taxonomy" id="330779"/>
    <lineage>
        <taxon>Archaea</taxon>
        <taxon>Thermoproteota</taxon>
        <taxon>Thermoprotei</taxon>
        <taxon>Sulfolobales</taxon>
        <taxon>Sulfolobaceae</taxon>
        <taxon>Sulfolobus</taxon>
    </lineage>
</organism>
<dbReference type="GO" id="GO:0046872">
    <property type="term" value="F:metal ion binding"/>
    <property type="evidence" value="ECO:0007669"/>
    <property type="project" value="UniProtKB-KW"/>
</dbReference>
<dbReference type="InterPro" id="IPR051827">
    <property type="entry name" value="Cas4_exonuclease"/>
</dbReference>
<dbReference type="PATRIC" id="fig|330779.12.peg.2007"/>
<comment type="cofactor">
    <cofactor evidence="14">
        <name>Mg(2+)</name>
        <dbReference type="ChEBI" id="CHEBI:18420"/>
    </cofactor>
    <cofactor evidence="14">
        <name>Mn(2+)</name>
        <dbReference type="ChEBI" id="CHEBI:29035"/>
    </cofactor>
    <text evidence="14">Mg(2+) or Mn(2+) required for ssDNA cleavage activity.</text>
</comment>
<dbReference type="GO" id="GO:0004527">
    <property type="term" value="F:exonuclease activity"/>
    <property type="evidence" value="ECO:0007669"/>
    <property type="project" value="UniProtKB-KW"/>
</dbReference>
<gene>
    <name evidence="16" type="ordered locus">Saci_2012</name>
</gene>
<evidence type="ECO:0000256" key="9">
    <source>
        <dbReference type="ARBA" id="ARBA00022839"/>
    </source>
</evidence>
<dbReference type="EC" id="3.1.12.1" evidence="4 14"/>
<proteinExistence type="inferred from homology"/>
<evidence type="ECO:0000256" key="10">
    <source>
        <dbReference type="ARBA" id="ARBA00023004"/>
    </source>
</evidence>
<keyword evidence="13 14" id="KW-0464">Manganese</keyword>
<dbReference type="PANTHER" id="PTHR36531">
    <property type="entry name" value="CRISPR-ASSOCIATED EXONUCLEASE CAS4"/>
    <property type="match status" value="1"/>
</dbReference>
<dbReference type="AlphaFoldDB" id="Q4J7C8"/>
<sequence length="133" mass="15991">MIKKPFLRYRDLTGQPDYILAFYHYFSPLDIKAGEKVRLDHKMQVIFYSYLMERKGMLVKEGLIYYVKLKRIVRVKYTNQERRYIESVINKIRGTESGRRKERIVQPAKKCINCGFLPYCNPLRQGSLYVREI</sequence>
<evidence type="ECO:0000256" key="8">
    <source>
        <dbReference type="ARBA" id="ARBA00022801"/>
    </source>
</evidence>
<evidence type="ECO:0000256" key="14">
    <source>
        <dbReference type="RuleBase" id="RU365022"/>
    </source>
</evidence>
<dbReference type="STRING" id="330779.Saci_2012"/>
<comment type="similarity">
    <text evidence="3 14">Belongs to the CRISPR-associated exonuclease Cas4 family.</text>
</comment>
<evidence type="ECO:0000256" key="13">
    <source>
        <dbReference type="ARBA" id="ARBA00023211"/>
    </source>
</evidence>
<evidence type="ECO:0000256" key="4">
    <source>
        <dbReference type="ARBA" id="ARBA00012768"/>
    </source>
</evidence>
<keyword evidence="9 14" id="KW-0269">Exonuclease</keyword>
<dbReference type="eggNOG" id="arCOG00786">
    <property type="taxonomic scope" value="Archaea"/>
</dbReference>
<dbReference type="InterPro" id="IPR022765">
    <property type="entry name" value="Dna2/Cas4_DUF83"/>
</dbReference>
<dbReference type="NCBIfam" id="TIGR00372">
    <property type="entry name" value="cas4"/>
    <property type="match status" value="1"/>
</dbReference>
<evidence type="ECO:0000256" key="6">
    <source>
        <dbReference type="ARBA" id="ARBA00022722"/>
    </source>
</evidence>
<comment type="function">
    <text evidence="14">CRISPR (clustered regularly interspaced short palindromic repeat) is an adaptive immune system that provides protection against mobile genetic elements (viruses, transposable elements and conjugative plasmids). CRISPR clusters contain sequences complementary to antecedent mobile elements and target invading nucleic acids. CRISPR clusters are transcribed and processed into CRISPR RNA (crRNA).</text>
</comment>
<reference evidence="16 17" key="1">
    <citation type="journal article" date="2005" name="J. Bacteriol.">
        <title>The genome of Sulfolobus acidocaldarius, a model organism of the Crenarchaeota.</title>
        <authorList>
            <person name="Chen L."/>
            <person name="Brugger K."/>
            <person name="Skovgaard M."/>
            <person name="Redder P."/>
            <person name="She Q."/>
            <person name="Torarinsson E."/>
            <person name="Greve B."/>
            <person name="Awayez M."/>
            <person name="Zibat A."/>
            <person name="Klenk H.-P."/>
            <person name="Garrett R.A."/>
        </authorList>
    </citation>
    <scope>NUCLEOTIDE SEQUENCE [LARGE SCALE GENOMIC DNA]</scope>
    <source>
        <strain evidence="17">ATCC 33909 / DSM 639 / JCM 8929 / NBRC 15157 / NCIMB 11770</strain>
    </source>
</reference>